<gene>
    <name evidence="9" type="ORF">BDV27DRAFT_132596</name>
</gene>
<dbReference type="GO" id="GO:0016020">
    <property type="term" value="C:membrane"/>
    <property type="evidence" value="ECO:0007669"/>
    <property type="project" value="UniProtKB-SubCell"/>
</dbReference>
<feature type="transmembrane region" description="Helical" evidence="7">
    <location>
        <begin position="12"/>
        <end position="32"/>
    </location>
</feature>
<feature type="transmembrane region" description="Helical" evidence="7">
    <location>
        <begin position="219"/>
        <end position="239"/>
    </location>
</feature>
<feature type="transmembrane region" description="Helical" evidence="7">
    <location>
        <begin position="191"/>
        <end position="212"/>
    </location>
</feature>
<dbReference type="PANTHER" id="PTHR33048:SF47">
    <property type="entry name" value="INTEGRAL MEMBRANE PROTEIN-RELATED"/>
    <property type="match status" value="1"/>
</dbReference>
<feature type="transmembrane region" description="Helical" evidence="7">
    <location>
        <begin position="259"/>
        <end position="282"/>
    </location>
</feature>
<reference evidence="9 10" key="1">
    <citation type="submission" date="2019-04" db="EMBL/GenBank/DDBJ databases">
        <title>Friends and foes A comparative genomics studyof 23 Aspergillus species from section Flavi.</title>
        <authorList>
            <consortium name="DOE Joint Genome Institute"/>
            <person name="Kjaerbolling I."/>
            <person name="Vesth T."/>
            <person name="Frisvad J.C."/>
            <person name="Nybo J.L."/>
            <person name="Theobald S."/>
            <person name="Kildgaard S."/>
            <person name="Isbrandt T."/>
            <person name="Kuo A."/>
            <person name="Sato A."/>
            <person name="Lyhne E.K."/>
            <person name="Kogle M.E."/>
            <person name="Wiebenga A."/>
            <person name="Kun R.S."/>
            <person name="Lubbers R.J."/>
            <person name="Makela M.R."/>
            <person name="Barry K."/>
            <person name="Chovatia M."/>
            <person name="Clum A."/>
            <person name="Daum C."/>
            <person name="Haridas S."/>
            <person name="He G."/>
            <person name="LaButti K."/>
            <person name="Lipzen A."/>
            <person name="Mondo S."/>
            <person name="Riley R."/>
            <person name="Salamov A."/>
            <person name="Simmons B.A."/>
            <person name="Magnuson J.K."/>
            <person name="Henrissat B."/>
            <person name="Mortensen U.H."/>
            <person name="Larsen T.O."/>
            <person name="Devries R.P."/>
            <person name="Grigoriev I.V."/>
            <person name="Machida M."/>
            <person name="Baker S.E."/>
            <person name="Andersen M.R."/>
        </authorList>
    </citation>
    <scope>NUCLEOTIDE SEQUENCE [LARGE SCALE GENOMIC DNA]</scope>
    <source>
        <strain evidence="9 10">CBS 763.97</strain>
    </source>
</reference>
<name>A0A5N6ZVV7_9EURO</name>
<accession>A0A5N6ZVV7</accession>
<dbReference type="InterPro" id="IPR052337">
    <property type="entry name" value="SAT4-like"/>
</dbReference>
<dbReference type="PANTHER" id="PTHR33048">
    <property type="entry name" value="PTH11-LIKE INTEGRAL MEMBRANE PROTEIN (AFU_ORTHOLOGUE AFUA_5G11245)"/>
    <property type="match status" value="1"/>
</dbReference>
<dbReference type="RefSeq" id="XP_031924822.1">
    <property type="nucleotide sequence ID" value="XM_032067915.1"/>
</dbReference>
<dbReference type="EMBL" id="ML737725">
    <property type="protein sequence ID" value="KAE8361741.1"/>
    <property type="molecule type" value="Genomic_DNA"/>
</dbReference>
<evidence type="ECO:0000256" key="1">
    <source>
        <dbReference type="ARBA" id="ARBA00004141"/>
    </source>
</evidence>
<evidence type="ECO:0000256" key="6">
    <source>
        <dbReference type="SAM" id="MobiDB-lite"/>
    </source>
</evidence>
<feature type="compositionally biased region" description="Polar residues" evidence="6">
    <location>
        <begin position="339"/>
        <end position="360"/>
    </location>
</feature>
<evidence type="ECO:0000313" key="10">
    <source>
        <dbReference type="Proteomes" id="UP000326268"/>
    </source>
</evidence>
<evidence type="ECO:0000256" key="4">
    <source>
        <dbReference type="ARBA" id="ARBA00023136"/>
    </source>
</evidence>
<evidence type="ECO:0000313" key="9">
    <source>
        <dbReference type="EMBL" id="KAE8361741.1"/>
    </source>
</evidence>
<feature type="region of interest" description="Disordered" evidence="6">
    <location>
        <begin position="289"/>
        <end position="318"/>
    </location>
</feature>
<dbReference type="OrthoDB" id="4452909at2759"/>
<sequence length="360" mass="39463">MGAKENKGPGMTAASIVLTVIAVVIFLVRAYSQRLVNGGFSLDEIFLSVGLILTIGLCIETCLCFYWGAGRHMEDILLTDSNPLINLRKYWIAGYASVVTWAVAMFAIKLSLLSLYKRIFLVQNTVRRWFRVFVYAVMLYVICSSIAIIFSYIFICTPISHWWTQANAAVGKPVPKGDCPNLVPRGIACTALNIVSDLLTFSLGISGLWTLQMDRQRKFMVGGILAMGSACCIVSIVRLPMLLNATFSNDPTWSNANSLLIGVLEGATGVISASLPGLAPLVRRWQRSVQARKGTSSDSEAGPSQKYPNRADTYSHKTSASIGIQGLSGRYIPMDDMNSDQSTHLDTTPLSPTQQDRNFR</sequence>
<dbReference type="Pfam" id="PF20684">
    <property type="entry name" value="Fung_rhodopsin"/>
    <property type="match status" value="1"/>
</dbReference>
<evidence type="ECO:0000256" key="2">
    <source>
        <dbReference type="ARBA" id="ARBA00022692"/>
    </source>
</evidence>
<keyword evidence="3 7" id="KW-1133">Transmembrane helix</keyword>
<feature type="region of interest" description="Disordered" evidence="6">
    <location>
        <begin position="333"/>
        <end position="360"/>
    </location>
</feature>
<feature type="domain" description="Rhodopsin" evidence="8">
    <location>
        <begin position="29"/>
        <end position="284"/>
    </location>
</feature>
<evidence type="ECO:0000259" key="8">
    <source>
        <dbReference type="Pfam" id="PF20684"/>
    </source>
</evidence>
<feature type="transmembrane region" description="Helical" evidence="7">
    <location>
        <begin position="44"/>
        <end position="70"/>
    </location>
</feature>
<evidence type="ECO:0000256" key="7">
    <source>
        <dbReference type="SAM" id="Phobius"/>
    </source>
</evidence>
<organism evidence="9 10">
    <name type="scientific">Aspergillus caelatus</name>
    <dbReference type="NCBI Taxonomy" id="61420"/>
    <lineage>
        <taxon>Eukaryota</taxon>
        <taxon>Fungi</taxon>
        <taxon>Dikarya</taxon>
        <taxon>Ascomycota</taxon>
        <taxon>Pezizomycotina</taxon>
        <taxon>Eurotiomycetes</taxon>
        <taxon>Eurotiomycetidae</taxon>
        <taxon>Eurotiales</taxon>
        <taxon>Aspergillaceae</taxon>
        <taxon>Aspergillus</taxon>
        <taxon>Aspergillus subgen. Circumdati</taxon>
    </lineage>
</organism>
<keyword evidence="2 7" id="KW-0812">Transmembrane</keyword>
<evidence type="ECO:0000256" key="5">
    <source>
        <dbReference type="ARBA" id="ARBA00038359"/>
    </source>
</evidence>
<comment type="similarity">
    <text evidence="5">Belongs to the SAT4 family.</text>
</comment>
<dbReference type="AlphaFoldDB" id="A0A5N6ZVV7"/>
<keyword evidence="4 7" id="KW-0472">Membrane</keyword>
<keyword evidence="10" id="KW-1185">Reference proteome</keyword>
<protein>
    <recommendedName>
        <fullName evidence="8">Rhodopsin domain-containing protein</fullName>
    </recommendedName>
</protein>
<dbReference type="InterPro" id="IPR049326">
    <property type="entry name" value="Rhodopsin_dom_fungi"/>
</dbReference>
<comment type="subcellular location">
    <subcellularLocation>
        <location evidence="1">Membrane</location>
        <topology evidence="1">Multi-pass membrane protein</topology>
    </subcellularLocation>
</comment>
<proteinExistence type="inferred from homology"/>
<feature type="transmembrane region" description="Helical" evidence="7">
    <location>
        <begin position="132"/>
        <end position="155"/>
    </location>
</feature>
<evidence type="ECO:0000256" key="3">
    <source>
        <dbReference type="ARBA" id="ARBA00022989"/>
    </source>
</evidence>
<dbReference type="Proteomes" id="UP000326268">
    <property type="component" value="Unassembled WGS sequence"/>
</dbReference>
<feature type="transmembrane region" description="Helical" evidence="7">
    <location>
        <begin position="90"/>
        <end position="112"/>
    </location>
</feature>
<feature type="compositionally biased region" description="Polar residues" evidence="6">
    <location>
        <begin position="289"/>
        <end position="299"/>
    </location>
</feature>
<dbReference type="GeneID" id="43652361"/>